<reference evidence="17 24" key="5">
    <citation type="submission" date="2018-04" db="EMBL/GenBank/DDBJ databases">
        <title>Complete genome sequences of Helicobacter pylori.</title>
        <authorList>
            <person name="Palau M."/>
            <person name="Minana-Galbis D."/>
        </authorList>
    </citation>
    <scope>NUCLEOTIDE SEQUENCE [LARGE SCALE GENOMIC DNA]</scope>
    <source>
        <strain evidence="17 24">B712A</strain>
    </source>
</reference>
<dbReference type="Proteomes" id="UP000254195">
    <property type="component" value="Unassembled WGS sequence"/>
</dbReference>
<evidence type="ECO:0000313" key="25">
    <source>
        <dbReference type="Proteomes" id="UP000288766"/>
    </source>
</evidence>
<dbReference type="EMBL" id="LIXH01000025">
    <property type="protein sequence ID" value="KOS32995.1"/>
    <property type="molecule type" value="Genomic_DNA"/>
</dbReference>
<dbReference type="Gene3D" id="6.10.10.10">
    <property type="entry name" value="Flagellar export chaperone, C-terminal domain"/>
    <property type="match status" value="1"/>
</dbReference>
<evidence type="ECO:0000313" key="17">
    <source>
        <dbReference type="EMBL" id="RKV32443.1"/>
    </source>
</evidence>
<name>A0A024BYJ8_HELPX</name>
<evidence type="ECO:0000313" key="19">
    <source>
        <dbReference type="EMBL" id="STR19460.1"/>
    </source>
</evidence>
<dbReference type="GO" id="GO:0005198">
    <property type="term" value="F:structural molecule activity"/>
    <property type="evidence" value="ECO:0007669"/>
    <property type="project" value="UniProtKB-UniRule"/>
</dbReference>
<comment type="function">
    <text evidence="5">Flagellin is the subunit protein which polymerizes to form the filaments of bacterial flagella. Important for motility and virulence.</text>
</comment>
<dbReference type="InterPro" id="IPR001492">
    <property type="entry name" value="Flagellin"/>
</dbReference>
<dbReference type="GO" id="GO:0005576">
    <property type="term" value="C:extracellular region"/>
    <property type="evidence" value="ECO:0007669"/>
    <property type="project" value="UniProtKB-SubCell"/>
</dbReference>
<dbReference type="EMBL" id="QEGO01000001">
    <property type="protein sequence ID" value="RKV32443.1"/>
    <property type="molecule type" value="Genomic_DNA"/>
</dbReference>
<dbReference type="SMR" id="A0A024BYJ8"/>
<dbReference type="Gene3D" id="1.20.1330.10">
    <property type="entry name" value="f41 fragment of flagellin, N-terminal domain"/>
    <property type="match status" value="1"/>
</dbReference>
<evidence type="ECO:0000256" key="6">
    <source>
        <dbReference type="ARBA" id="ARBA00025928"/>
    </source>
</evidence>
<protein>
    <recommendedName>
        <fullName evidence="7">Flagellin</fullName>
    </recommendedName>
</protein>
<evidence type="ECO:0000256" key="2">
    <source>
        <dbReference type="ARBA" id="ARBA00022525"/>
    </source>
</evidence>
<evidence type="ECO:0000313" key="13">
    <source>
        <dbReference type="EMBL" id="MUU40368.1"/>
    </source>
</evidence>
<evidence type="ECO:0000259" key="8">
    <source>
        <dbReference type="Pfam" id="PF00669"/>
    </source>
</evidence>
<dbReference type="Proteomes" id="UP000320851">
    <property type="component" value="Chromosome"/>
</dbReference>
<reference evidence="16 27" key="8">
    <citation type="journal article" date="2019" name="Sci. Rep.">
        <title>Evolutionary mechanism leading to the multi-cagA genotype in Helicobacter pylori.</title>
        <authorList>
            <person name="Su H."/>
            <person name="Tissera K."/>
            <person name="Jang S."/>
            <person name="Choi Y.H."/>
            <person name="Kim A."/>
            <person name="Cho Y.J."/>
            <person name="Li M."/>
            <person name="Gunawardhana N."/>
            <person name="Merrell D.S."/>
            <person name="Ge L."/>
            <person name="Cha J.H."/>
        </authorList>
    </citation>
    <scope>NUCLEOTIDE SEQUENCE [LARGE SCALE GENOMIC DNA]</scope>
    <source>
        <strain evidence="16 27">B140</strain>
    </source>
</reference>
<evidence type="ECO:0000313" key="23">
    <source>
        <dbReference type="Proteomes" id="UP000254195"/>
    </source>
</evidence>
<reference evidence="10 21" key="1">
    <citation type="submission" date="2014-04" db="EMBL/GenBank/DDBJ databases">
        <title>Detecting global and local adaptation in a worldwide sample of Helicobacter pylori genomes.</title>
        <authorList>
            <person name="Montano V."/>
            <person name="Didelot X."/>
            <person name="Foll M."/>
            <person name="Linz B."/>
            <person name="Reinhardt R."/>
            <person name="Suerbaum S."/>
            <person name="Moodley Y."/>
            <person name="Jensen J.D."/>
        </authorList>
    </citation>
    <scope>NUCLEOTIDE SEQUENCE [LARGE SCALE GENOMIC DNA]</scope>
    <source>
        <strain evidence="10 21">K26A1</strain>
    </source>
</reference>
<organism evidence="14 26">
    <name type="scientific">Helicobacter pylori</name>
    <name type="common">Campylobacter pylori</name>
    <dbReference type="NCBI Taxonomy" id="210"/>
    <lineage>
        <taxon>Bacteria</taxon>
        <taxon>Pseudomonadati</taxon>
        <taxon>Campylobacterota</taxon>
        <taxon>Epsilonproteobacteria</taxon>
        <taxon>Campylobacterales</taxon>
        <taxon>Helicobacteraceae</taxon>
        <taxon>Helicobacter</taxon>
    </lineage>
</organism>
<dbReference type="EMBL" id="WADI01000002">
    <property type="protein sequence ID" value="MUU40368.1"/>
    <property type="molecule type" value="Genomic_DNA"/>
</dbReference>
<dbReference type="PANTHER" id="PTHR42792">
    <property type="entry name" value="FLAGELLIN"/>
    <property type="match status" value="1"/>
</dbReference>
<dbReference type="SUPFAM" id="SSF64518">
    <property type="entry name" value="Phase 1 flagellin"/>
    <property type="match status" value="1"/>
</dbReference>
<feature type="domain" description="Flagellin C-terminal" evidence="9">
    <location>
        <begin position="428"/>
        <end position="513"/>
    </location>
</feature>
<comment type="subcellular location">
    <subcellularLocation>
        <location evidence="7">Secreted</location>
    </subcellularLocation>
    <subcellularLocation>
        <location evidence="7">Bacterial flagellum</location>
    </subcellularLocation>
</comment>
<dbReference type="Pfam" id="PF00669">
    <property type="entry name" value="Flagellin_N"/>
    <property type="match status" value="1"/>
</dbReference>
<dbReference type="Proteomes" id="UP000288766">
    <property type="component" value="Unassembled WGS sequence"/>
</dbReference>
<evidence type="ECO:0000313" key="28">
    <source>
        <dbReference type="Proteomes" id="UP000470837"/>
    </source>
</evidence>
<proteinExistence type="inferred from homology"/>
<dbReference type="Proteomes" id="UP000078062">
    <property type="component" value="Chromosome"/>
</dbReference>
<evidence type="ECO:0000256" key="1">
    <source>
        <dbReference type="ARBA" id="ARBA00005709"/>
    </source>
</evidence>
<dbReference type="AlphaFoldDB" id="A0A024BYJ8"/>
<dbReference type="Proteomes" id="UP000267086">
    <property type="component" value="Unassembled WGS sequence"/>
</dbReference>
<evidence type="ECO:0000313" key="10">
    <source>
        <dbReference type="EMBL" id="ANH47754.1"/>
    </source>
</evidence>
<dbReference type="InterPro" id="IPR042187">
    <property type="entry name" value="Flagellin_C_sub2"/>
</dbReference>
<dbReference type="RefSeq" id="WP_000010011.1">
    <property type="nucleotide sequence ID" value="NZ_BSKY01000009.1"/>
</dbReference>
<evidence type="ECO:0000313" key="26">
    <source>
        <dbReference type="Proteomes" id="UP000319650"/>
    </source>
</evidence>
<dbReference type="InterPro" id="IPR010810">
    <property type="entry name" value="Flagellin_hook_IN_motif"/>
</dbReference>
<evidence type="ECO:0000313" key="21">
    <source>
        <dbReference type="Proteomes" id="UP000078062"/>
    </source>
</evidence>
<keyword evidence="2 7" id="KW-0964">Secreted</keyword>
<dbReference type="Gene3D" id="3.30.70.2120">
    <property type="match status" value="1"/>
</dbReference>
<dbReference type="InterPro" id="IPR046358">
    <property type="entry name" value="Flagellin_C"/>
</dbReference>
<evidence type="ECO:0000313" key="20">
    <source>
        <dbReference type="Proteomes" id="UP000037777"/>
    </source>
</evidence>
<dbReference type="eggNOG" id="COG1344">
    <property type="taxonomic scope" value="Bacteria"/>
</dbReference>
<dbReference type="EMBL" id="CP024948">
    <property type="protein sequence ID" value="QDY61226.1"/>
    <property type="molecule type" value="Genomic_DNA"/>
</dbReference>
<keyword evidence="3" id="KW-0843">Virulence</keyword>
<keyword evidence="14" id="KW-0966">Cell projection</keyword>
<dbReference type="InterPro" id="IPR001029">
    <property type="entry name" value="Flagellin_N"/>
</dbReference>
<evidence type="ECO:0000259" key="9">
    <source>
        <dbReference type="Pfam" id="PF00700"/>
    </source>
</evidence>
<dbReference type="OMA" id="KETTRMV"/>
<comment type="subunit">
    <text evidence="6">Heteromer of FlaA and FlaB. FlaB is located proximal to the hook while the remainder of the filament is composed of the predominant FlaA.</text>
</comment>
<dbReference type="EMBL" id="JAXMRN010000001">
    <property type="protein sequence ID" value="MDZ7550130.1"/>
    <property type="molecule type" value="Genomic_DNA"/>
</dbReference>
<reference evidence="14 26" key="3">
    <citation type="journal article" date="2017" name="Front. Cell. Infect. Microbiol.">
        <title>Whole Genome Sequence and Phylogenetic Analysis Show Helicobacter pylori Strains from Latin America Have Followed a Unique Evolution Pathway.</title>
        <authorList>
            <person name="Munoz-Ramirez Z.Y."/>
            <person name="Mendez-Tenorio A."/>
            <person name="Kato I."/>
            <person name="Bravo M.M."/>
            <person name="Rizzato C."/>
            <person name="Thorell K."/>
            <person name="Torres R.C."/>
            <person name="Aviles-Jimenez F."/>
            <person name="Camorlinga M."/>
            <person name="Canzian F."/>
            <person name="Torres J."/>
        </authorList>
    </citation>
    <scope>NUCLEOTIDE SEQUENCE [LARGE SCALE GENOMIC DNA]</scope>
    <source>
        <strain evidence="14 26">CM22351</strain>
    </source>
</reference>
<dbReference type="EMBL" id="MUPN01000519">
    <property type="protein sequence ID" value="OOQ38537.1"/>
    <property type="molecule type" value="Genomic_DNA"/>
</dbReference>
<evidence type="ECO:0000313" key="14">
    <source>
        <dbReference type="EMBL" id="OOQ38537.1"/>
    </source>
</evidence>
<dbReference type="EMBL" id="CP011486">
    <property type="protein sequence ID" value="ANH47754.1"/>
    <property type="molecule type" value="Genomic_DNA"/>
</dbReference>
<dbReference type="Pfam" id="PF07196">
    <property type="entry name" value="Flagellin_IN"/>
    <property type="match status" value="2"/>
</dbReference>
<evidence type="ECO:0000256" key="7">
    <source>
        <dbReference type="RuleBase" id="RU362073"/>
    </source>
</evidence>
<keyword evidence="4 7" id="KW-0975">Bacterial flagellum</keyword>
<evidence type="ECO:0000313" key="24">
    <source>
        <dbReference type="Proteomes" id="UP000267086"/>
    </source>
</evidence>
<evidence type="ECO:0000313" key="15">
    <source>
        <dbReference type="EMBL" id="PUD41272.1"/>
    </source>
</evidence>
<reference evidence="15 22" key="4">
    <citation type="submission" date="2018-01" db="EMBL/GenBank/DDBJ databases">
        <title>Helicobacter pylori genome-wide association study shows promise for predicting gastric cancer risk.</title>
        <authorList>
            <person name="Berthenet E."/>
            <person name="Yahara K."/>
            <person name="Thorell K."/>
            <person name="Pascoe B."/>
            <person name="Meric G."/>
            <person name="Mikhail J.M."/>
            <person name="Engstrand L."/>
            <person name="Enroth H."/>
            <person name="Burette A."/>
            <person name="Megraud F."/>
            <person name="Atherton J."/>
            <person name="Smith S."/>
            <person name="Wilkinson T.S."/>
            <person name="Hitchings M.D."/>
            <person name="Falush D."/>
            <person name="Sheppard S.K."/>
        </authorList>
    </citation>
    <scope>NUCLEOTIDE SEQUENCE [LARGE SCALE GENOMIC DNA]</scope>
    <source>
        <strain evidence="15 22">462</strain>
    </source>
</reference>
<dbReference type="EMBL" id="QBQB01000113">
    <property type="protein sequence ID" value="PUD41272.1"/>
    <property type="molecule type" value="Genomic_DNA"/>
</dbReference>
<evidence type="ECO:0000256" key="3">
    <source>
        <dbReference type="ARBA" id="ARBA00023026"/>
    </source>
</evidence>
<dbReference type="NCBIfam" id="NF010115">
    <property type="entry name" value="PRK13588.1"/>
    <property type="match status" value="1"/>
</dbReference>
<reference evidence="18 25" key="7">
    <citation type="submission" date="2018-10" db="EMBL/GenBank/DDBJ databases">
        <title>Genetic determinants and prediction of antibiotic resistance phenotypes in Helicobacter pylori.</title>
        <authorList>
            <person name="Wagner K."/>
        </authorList>
    </citation>
    <scope>NUCLEOTIDE SEQUENCE [LARGE SCALE GENOMIC DNA]</scope>
    <source>
        <strain evidence="18 25">ZH15</strain>
    </source>
</reference>
<evidence type="ECO:0000313" key="27">
    <source>
        <dbReference type="Proteomes" id="UP000320851"/>
    </source>
</evidence>
<dbReference type="PRINTS" id="PR00207">
    <property type="entry name" value="FLAGELLIN"/>
</dbReference>
<dbReference type="PATRIC" id="fig|1111674.3.peg.186"/>
<reference evidence="19 23" key="6">
    <citation type="submission" date="2018-06" db="EMBL/GenBank/DDBJ databases">
        <authorList>
            <consortium name="Pathogen Informatics"/>
            <person name="Doyle S."/>
        </authorList>
    </citation>
    <scope>NUCLEOTIDE SEQUENCE [LARGE SCALE GENOMIC DNA]</scope>
    <source>
        <strain evidence="19 23">NCTC13094</strain>
    </source>
</reference>
<sequence length="514" mass="53912">MSFRINTNIAALTSHAVGVQNNRDLSSSLEKLSSGLRINKAADDSSGMAIADSLRSQSANLGQAIRNANDAIGMVQTADKAMDEQIKILDTIKTKAVQAAQDGQTLESRRALQSDIQRLLEELDNIANTTSFNGQQMLSGSFSNKEFQIGAYSNTTVKASIGSTSSDKIGHVRMETSSFSGAGMLASAAAQNLTEVGLNFKQVNGVNDYKIETVRISTSAGTGIGALSEIINRFSNTLGVRASYNVMATGGTPVQSGTVRELTINGVEIGTVNDVHKNDADGRLTNAINSVKDRTGVEASLDIQGRINLHSIDGRAISVHAASASGQVFGGGNFAGISGTQHAVIGRLTLTRTDARDIIVSGVNFSHVGFHSAQGVAEYTVNLRAVRGIFDANVASAAGANANGAQAETNSQGIGAGVTSLKGAMIVMDMADSARTQLDKIRSDMGSVQMELVTTINNISVTQVNVKAAESQIRDVDFAEESANFSKYNILAQSGSFAMAQANAVQQNVLRLLQ</sequence>
<feature type="domain" description="Flagellin N-terminal" evidence="8">
    <location>
        <begin position="5"/>
        <end position="142"/>
    </location>
</feature>
<dbReference type="GO" id="GO:0009288">
    <property type="term" value="C:bacterial-type flagellum"/>
    <property type="evidence" value="ECO:0007669"/>
    <property type="project" value="UniProtKB-SubCell"/>
</dbReference>
<dbReference type="EMBL" id="UGJP01000001">
    <property type="protein sequence ID" value="STR19460.1"/>
    <property type="molecule type" value="Genomic_DNA"/>
</dbReference>
<dbReference type="PANTHER" id="PTHR42792:SF2">
    <property type="entry name" value="FLAGELLIN"/>
    <property type="match status" value="1"/>
</dbReference>
<comment type="similarity">
    <text evidence="1 7">Belongs to the bacterial flagellin family.</text>
</comment>
<dbReference type="Proteomes" id="UP000319650">
    <property type="component" value="Unassembled WGS sequence"/>
</dbReference>
<evidence type="ECO:0000313" key="16">
    <source>
        <dbReference type="EMBL" id="QDY61226.1"/>
    </source>
</evidence>
<reference evidence="11 20" key="2">
    <citation type="submission" date="2015-08" db="EMBL/GenBank/DDBJ databases">
        <title>Comparative genomics of Helicobacter pylori strains.</title>
        <authorList>
            <person name="Kumar N."/>
            <person name="Albert M.J."/>
            <person name="Al-Akbal H.M."/>
            <person name="Ahmed N."/>
        </authorList>
    </citation>
    <scope>NUCLEOTIDE SEQUENCE [LARGE SCALE GENOMIC DNA]</scope>
    <source>
        <strain evidence="11 20">59</strain>
    </source>
</reference>
<dbReference type="Proteomes" id="UP000037777">
    <property type="component" value="Unassembled WGS sequence"/>
</dbReference>
<keyword evidence="14" id="KW-0969">Cilium</keyword>
<reference evidence="13" key="9">
    <citation type="submission" date="2019-09" db="EMBL/GenBank/DDBJ databases">
        <authorList>
            <person name="Saranathan R."/>
            <person name="Levi M.H."/>
            <person name="Wattam A.R."/>
            <person name="Malek A."/>
            <person name="Behin D.S."/>
            <person name="Pan D.H."/>
            <person name="Jacobs W.R."/>
            <person name="Szymczak W.A."/>
        </authorList>
    </citation>
    <scope>NUCLEOTIDE SEQUENCE</scope>
    <source>
        <strain evidence="13">MHP34</strain>
    </source>
</reference>
<dbReference type="EMBL" id="RJEO01000006">
    <property type="protein sequence ID" value="RVY29473.1"/>
    <property type="molecule type" value="Genomic_DNA"/>
</dbReference>
<evidence type="ECO:0000313" key="22">
    <source>
        <dbReference type="Proteomes" id="UP000244660"/>
    </source>
</evidence>
<gene>
    <name evidence="19" type="primary">flaB</name>
    <name evidence="10" type="ORF">AA977_00590</name>
    <name evidence="11" type="ORF">AM496_05030</name>
    <name evidence="14" type="ORF">B0X64_09000</name>
    <name evidence="15" type="ORF">C2R92_02955</name>
    <name evidence="16" type="ORF">CV728_07025</name>
    <name evidence="17" type="ORF">DD751_00960</name>
    <name evidence="18" type="ORF">ECC12_03090</name>
    <name evidence="13" type="ORF">F7209_00960</name>
    <name evidence="19" type="ORF">NCTC13094_00547</name>
    <name evidence="12" type="ORF">RGC63_00090</name>
</gene>
<evidence type="ECO:0000313" key="18">
    <source>
        <dbReference type="EMBL" id="RVY29473.1"/>
    </source>
</evidence>
<evidence type="ECO:0000313" key="12">
    <source>
        <dbReference type="EMBL" id="MDZ7550130.1"/>
    </source>
</evidence>
<keyword evidence="14" id="KW-0282">Flagellum</keyword>
<evidence type="ECO:0000256" key="4">
    <source>
        <dbReference type="ARBA" id="ARBA00023143"/>
    </source>
</evidence>
<dbReference type="Proteomes" id="UP000244660">
    <property type="component" value="Unassembled WGS sequence"/>
</dbReference>
<dbReference type="Pfam" id="PF00700">
    <property type="entry name" value="Flagellin_C"/>
    <property type="match status" value="1"/>
</dbReference>
<dbReference type="Proteomes" id="UP001294612">
    <property type="component" value="Unassembled WGS sequence"/>
</dbReference>
<evidence type="ECO:0000313" key="11">
    <source>
        <dbReference type="EMBL" id="KOS32995.1"/>
    </source>
</evidence>
<reference evidence="12" key="11">
    <citation type="submission" date="2023-10" db="EMBL/GenBank/DDBJ databases">
        <title>First insite into the whole-genome sequence variations in clarithromycin resistant Helicobacter pylori clinical isolates in Russia.</title>
        <authorList>
            <person name="Starkova D.A."/>
            <person name="Svarval A.V."/>
            <person name="Polev D.E."/>
            <person name="Saitova A.T."/>
            <person name="Gladyshev N.S."/>
            <person name="Egorova S.A."/>
        </authorList>
    </citation>
    <scope>NUCLEOTIDE SEQUENCE</scope>
    <source>
        <strain evidence="12">HP290</strain>
    </source>
</reference>
<dbReference type="Proteomes" id="UP000470837">
    <property type="component" value="Unassembled WGS sequence"/>
</dbReference>
<reference evidence="13 28" key="10">
    <citation type="journal article" date="2020" name="J. Clin. Microbiol.">
        <title>Helicobacter pylori infections in the Bronx, New York: Surveying Antibiotic Susceptibility and Strain Lineage by Whole-genome Sequencing.</title>
        <authorList>
            <person name="Saranathan R."/>
            <person name="Levi M.H."/>
            <person name="Wattam A.R."/>
            <person name="Malek A."/>
            <person name="Asare E."/>
            <person name="Behin D.S."/>
            <person name="Pan D.H."/>
            <person name="Jacobs W.R."/>
            <person name="Szymczak W.A."/>
        </authorList>
    </citation>
    <scope>NUCLEOTIDE SEQUENCE [LARGE SCALE GENOMIC DNA]</scope>
    <source>
        <strain evidence="13 28">MHP34</strain>
    </source>
</reference>
<evidence type="ECO:0000256" key="5">
    <source>
        <dbReference type="ARBA" id="ARBA00025143"/>
    </source>
</evidence>
<accession>A0A024BYJ8</accession>